<dbReference type="GO" id="GO:0005524">
    <property type="term" value="F:ATP binding"/>
    <property type="evidence" value="ECO:0007669"/>
    <property type="project" value="UniProtKB-KW"/>
</dbReference>
<evidence type="ECO:0000256" key="11">
    <source>
        <dbReference type="ARBA" id="ARBA00023136"/>
    </source>
</evidence>
<dbReference type="InterPro" id="IPR036097">
    <property type="entry name" value="HisK_dim/P_sf"/>
</dbReference>
<proteinExistence type="predicted"/>
<protein>
    <recommendedName>
        <fullName evidence="3">histidine kinase</fullName>
        <ecNumber evidence="3">2.7.13.3</ecNumber>
    </recommendedName>
</protein>
<dbReference type="InterPro" id="IPR005467">
    <property type="entry name" value="His_kinase_dom"/>
</dbReference>
<keyword evidence="16" id="KW-1185">Reference proteome</keyword>
<dbReference type="Gene3D" id="3.30.450.20">
    <property type="entry name" value="PAS domain"/>
    <property type="match status" value="1"/>
</dbReference>
<dbReference type="InterPro" id="IPR003661">
    <property type="entry name" value="HisK_dim/P_dom"/>
</dbReference>
<gene>
    <name evidence="15" type="ORF">MUN87_03305</name>
</gene>
<feature type="domain" description="Histidine kinase" evidence="13">
    <location>
        <begin position="264"/>
        <end position="470"/>
    </location>
</feature>
<dbReference type="CDD" id="cd06225">
    <property type="entry name" value="HAMP"/>
    <property type="match status" value="1"/>
</dbReference>
<dbReference type="RefSeq" id="WP_244746241.1">
    <property type="nucleotide sequence ID" value="NZ_CP095071.1"/>
</dbReference>
<dbReference type="Pfam" id="PF02518">
    <property type="entry name" value="HATPase_c"/>
    <property type="match status" value="1"/>
</dbReference>
<dbReference type="SMART" id="SM00304">
    <property type="entry name" value="HAMP"/>
    <property type="match status" value="1"/>
</dbReference>
<dbReference type="Gene3D" id="3.30.565.10">
    <property type="entry name" value="Histidine kinase-like ATPase, C-terminal domain"/>
    <property type="match status" value="1"/>
</dbReference>
<dbReference type="Proteomes" id="UP000831537">
    <property type="component" value="Chromosome"/>
</dbReference>
<evidence type="ECO:0000256" key="9">
    <source>
        <dbReference type="ARBA" id="ARBA00022840"/>
    </source>
</evidence>
<evidence type="ECO:0000313" key="15">
    <source>
        <dbReference type="EMBL" id="UOQ85944.1"/>
    </source>
</evidence>
<evidence type="ECO:0000313" key="16">
    <source>
        <dbReference type="Proteomes" id="UP000831537"/>
    </source>
</evidence>
<evidence type="ECO:0000259" key="14">
    <source>
        <dbReference type="PROSITE" id="PS50885"/>
    </source>
</evidence>
<dbReference type="Pfam" id="PF00512">
    <property type="entry name" value="HisKA"/>
    <property type="match status" value="1"/>
</dbReference>
<dbReference type="InterPro" id="IPR004358">
    <property type="entry name" value="Sig_transdc_His_kin-like_C"/>
</dbReference>
<reference evidence="15 16" key="1">
    <citation type="submission" date="2022-04" db="EMBL/GenBank/DDBJ databases">
        <title>Gracilibacillus sp. isolated from saltern.</title>
        <authorList>
            <person name="Won M."/>
            <person name="Lee C.-M."/>
            <person name="Woen H.-Y."/>
            <person name="Kwon S.-W."/>
        </authorList>
    </citation>
    <scope>NUCLEOTIDE SEQUENCE [LARGE SCALE GENOMIC DNA]</scope>
    <source>
        <strain evidence="15 16">SSPM10-3</strain>
    </source>
</reference>
<dbReference type="PRINTS" id="PR00344">
    <property type="entry name" value="BCTRLSENSOR"/>
</dbReference>
<keyword evidence="9 15" id="KW-0067">ATP-binding</keyword>
<dbReference type="SUPFAM" id="SSF55874">
    <property type="entry name" value="ATPase domain of HSP90 chaperone/DNA topoisomerase II/histidine kinase"/>
    <property type="match status" value="1"/>
</dbReference>
<evidence type="ECO:0000256" key="1">
    <source>
        <dbReference type="ARBA" id="ARBA00000085"/>
    </source>
</evidence>
<dbReference type="PROSITE" id="PS50885">
    <property type="entry name" value="HAMP"/>
    <property type="match status" value="1"/>
</dbReference>
<comment type="subcellular location">
    <subcellularLocation>
        <location evidence="2">Cell membrane</location>
        <topology evidence="2">Multi-pass membrane protein</topology>
    </subcellularLocation>
</comment>
<sequence>MKQMPLAAKSVIKQEYLPALEDLKERLGLQRNEQLNALHRNTNTYPEIIEQSLYFLLIITIIGILLSIYISFRLSRSITNPIEKMVAKVNNTSNGNYGETVSDFVQIEFKSLANSINRMSKSLQQSFHQIISDKIKHEQILNSLPIGIITNDYNENTYWVNSCARYLFEFDSDTISDRDLIEKQKQYPILNMLLSDKVVHNQKFQLTSRDEEYVLLASHTNLKDLDRQTTGKILYFVNITESEMLENQIVQSEKLALVGEMAASSAHEIRNPLTVIHGFLTLMRESMTKEEIEKYHFNLMMKEIDRLYSIVEQMLLMSNHKKPEKEMVLLSELLQELLPLMYSSLEAKNINLVTNIAEEYILADQKQLKQVFLNLLQNSKDAIGDNGTITIESVLDDYNQYVIYIRDTGSGIPNSIRESLFEPFSTSKDSGTGLGLNVVRRIIESHDGSISIQRSDHTGTTFKIALPHVKQTSSVV</sequence>
<feature type="transmembrane region" description="Helical" evidence="12">
    <location>
        <begin position="53"/>
        <end position="72"/>
    </location>
</feature>
<dbReference type="Pfam" id="PF00672">
    <property type="entry name" value="HAMP"/>
    <property type="match status" value="1"/>
</dbReference>
<keyword evidence="11 12" id="KW-0472">Membrane</keyword>
<feature type="domain" description="HAMP" evidence="14">
    <location>
        <begin position="76"/>
        <end position="128"/>
    </location>
</feature>
<evidence type="ECO:0000256" key="3">
    <source>
        <dbReference type="ARBA" id="ARBA00012438"/>
    </source>
</evidence>
<evidence type="ECO:0000256" key="10">
    <source>
        <dbReference type="ARBA" id="ARBA00023012"/>
    </source>
</evidence>
<keyword evidence="12" id="KW-0812">Transmembrane</keyword>
<evidence type="ECO:0000256" key="4">
    <source>
        <dbReference type="ARBA" id="ARBA00022475"/>
    </source>
</evidence>
<dbReference type="SUPFAM" id="SSF158472">
    <property type="entry name" value="HAMP domain-like"/>
    <property type="match status" value="1"/>
</dbReference>
<evidence type="ECO:0000256" key="8">
    <source>
        <dbReference type="ARBA" id="ARBA00022777"/>
    </source>
</evidence>
<dbReference type="Gene3D" id="1.10.287.130">
    <property type="match status" value="1"/>
</dbReference>
<evidence type="ECO:0000256" key="7">
    <source>
        <dbReference type="ARBA" id="ARBA00022741"/>
    </source>
</evidence>
<name>A0ABY4GNU8_9BACI</name>
<accession>A0ABY4GNU8</accession>
<dbReference type="PROSITE" id="PS50109">
    <property type="entry name" value="HIS_KIN"/>
    <property type="match status" value="1"/>
</dbReference>
<keyword evidence="7" id="KW-0547">Nucleotide-binding</keyword>
<keyword evidence="12" id="KW-1133">Transmembrane helix</keyword>
<dbReference type="EMBL" id="CP095071">
    <property type="protein sequence ID" value="UOQ85944.1"/>
    <property type="molecule type" value="Genomic_DNA"/>
</dbReference>
<dbReference type="SMART" id="SM00388">
    <property type="entry name" value="HisKA"/>
    <property type="match status" value="1"/>
</dbReference>
<keyword evidence="6" id="KW-0808">Transferase</keyword>
<organism evidence="15 16">
    <name type="scientific">Gracilibacillus salinarum</name>
    <dbReference type="NCBI Taxonomy" id="2932255"/>
    <lineage>
        <taxon>Bacteria</taxon>
        <taxon>Bacillati</taxon>
        <taxon>Bacillota</taxon>
        <taxon>Bacilli</taxon>
        <taxon>Bacillales</taxon>
        <taxon>Bacillaceae</taxon>
        <taxon>Gracilibacillus</taxon>
    </lineage>
</organism>
<keyword evidence="4" id="KW-1003">Cell membrane</keyword>
<evidence type="ECO:0000256" key="5">
    <source>
        <dbReference type="ARBA" id="ARBA00022553"/>
    </source>
</evidence>
<evidence type="ECO:0000256" key="12">
    <source>
        <dbReference type="SAM" id="Phobius"/>
    </source>
</evidence>
<keyword evidence="5" id="KW-0597">Phosphoprotein</keyword>
<dbReference type="InterPro" id="IPR003594">
    <property type="entry name" value="HATPase_dom"/>
</dbReference>
<dbReference type="Gene3D" id="1.10.8.500">
    <property type="entry name" value="HAMP domain in histidine kinase"/>
    <property type="match status" value="1"/>
</dbReference>
<dbReference type="PANTHER" id="PTHR43065:SF10">
    <property type="entry name" value="PEROXIDE STRESS-ACTIVATED HISTIDINE KINASE MAK3"/>
    <property type="match status" value="1"/>
</dbReference>
<evidence type="ECO:0000256" key="2">
    <source>
        <dbReference type="ARBA" id="ARBA00004651"/>
    </source>
</evidence>
<dbReference type="CDD" id="cd00082">
    <property type="entry name" value="HisKA"/>
    <property type="match status" value="1"/>
</dbReference>
<dbReference type="SMART" id="SM00387">
    <property type="entry name" value="HATPase_c"/>
    <property type="match status" value="1"/>
</dbReference>
<keyword evidence="8" id="KW-0418">Kinase</keyword>
<dbReference type="InterPro" id="IPR036890">
    <property type="entry name" value="HATPase_C_sf"/>
</dbReference>
<evidence type="ECO:0000256" key="6">
    <source>
        <dbReference type="ARBA" id="ARBA00022679"/>
    </source>
</evidence>
<comment type="catalytic activity">
    <reaction evidence="1">
        <text>ATP + protein L-histidine = ADP + protein N-phospho-L-histidine.</text>
        <dbReference type="EC" id="2.7.13.3"/>
    </reaction>
</comment>
<dbReference type="InterPro" id="IPR003660">
    <property type="entry name" value="HAMP_dom"/>
</dbReference>
<dbReference type="EC" id="2.7.13.3" evidence="3"/>
<dbReference type="PANTHER" id="PTHR43065">
    <property type="entry name" value="SENSOR HISTIDINE KINASE"/>
    <property type="match status" value="1"/>
</dbReference>
<evidence type="ECO:0000259" key="13">
    <source>
        <dbReference type="PROSITE" id="PS50109"/>
    </source>
</evidence>
<dbReference type="SUPFAM" id="SSF47384">
    <property type="entry name" value="Homodimeric domain of signal transducing histidine kinase"/>
    <property type="match status" value="1"/>
</dbReference>
<keyword evidence="10" id="KW-0902">Two-component regulatory system</keyword>